<dbReference type="RefSeq" id="WP_253778267.1">
    <property type="nucleotide sequence ID" value="NZ_BAAAVE010000047.1"/>
</dbReference>
<evidence type="ECO:0000256" key="4">
    <source>
        <dbReference type="ARBA" id="ARBA00023172"/>
    </source>
</evidence>
<dbReference type="Pfam" id="PF01526">
    <property type="entry name" value="DDE_Tnp_Tn3"/>
    <property type="match status" value="1"/>
</dbReference>
<dbReference type="Proteomes" id="UP001320766">
    <property type="component" value="Unassembled WGS sequence"/>
</dbReference>
<evidence type="ECO:0000313" key="8">
    <source>
        <dbReference type="Proteomes" id="UP001320766"/>
    </source>
</evidence>
<evidence type="ECO:0000313" key="7">
    <source>
        <dbReference type="EMBL" id="MCP2351707.1"/>
    </source>
</evidence>
<dbReference type="InterPro" id="IPR047653">
    <property type="entry name" value="Tn3-like_transpos"/>
</dbReference>
<organism evidence="7 8">
    <name type="scientific">Nonomuraea roseoviolacea subsp. carminata</name>
    <dbReference type="NCBI Taxonomy" id="160689"/>
    <lineage>
        <taxon>Bacteria</taxon>
        <taxon>Bacillati</taxon>
        <taxon>Actinomycetota</taxon>
        <taxon>Actinomycetes</taxon>
        <taxon>Streptosporangiales</taxon>
        <taxon>Streptosporangiaceae</taxon>
        <taxon>Nonomuraea</taxon>
    </lineage>
</organism>
<reference evidence="7 8" key="1">
    <citation type="submission" date="2022-06" db="EMBL/GenBank/DDBJ databases">
        <title>Sequencing the genomes of 1000 actinobacteria strains.</title>
        <authorList>
            <person name="Klenk H.-P."/>
        </authorList>
    </citation>
    <scope>NUCLEOTIDE SEQUENCE [LARGE SCALE GENOMIC DNA]</scope>
    <source>
        <strain evidence="7 8">DSM 44170</strain>
    </source>
</reference>
<dbReference type="NCBIfam" id="NF033527">
    <property type="entry name" value="transpos_Tn3"/>
    <property type="match status" value="1"/>
</dbReference>
<feature type="domain" description="Tn3 transposase DDE" evidence="5">
    <location>
        <begin position="605"/>
        <end position="997"/>
    </location>
</feature>
<protein>
    <submittedName>
        <fullName evidence="7">TnpA family transposase</fullName>
    </submittedName>
</protein>
<proteinExistence type="inferred from homology"/>
<evidence type="ECO:0000256" key="2">
    <source>
        <dbReference type="ARBA" id="ARBA00022578"/>
    </source>
</evidence>
<sequence length="1020" mass="112722">MPVSFLSAEQRSRYGVFNAVPDIAQLGAFFHLDADDRRRAMAANGARNQLGWSVQLGTARFLNCFLDDPEDVPAVVVDYVAEQLGLQAADLKGYGEKEARWDHQEQIRTGYGFTLFEGEQWFALACWLYKRAWTTGERPIVLFDLATHRLVEAKILLPGVTTLERLIAALRERVAARQYALLAAAPSPNQAVVLENLVKVEQGRRVSRLDRLRKSPTDVSGTGLVKALDRHVELRDLGAAGWDLSAVPPGKIAALARFAHAARAQAVAELAGDRKLATLVAFAATMAPQSADDAVEVFDLAVGDLLRTSAFKANKERMRTLKDLDTAAIVLREVWLKIRSVAEIPDSDIRAALDEMDLAAIHAAADVIGDIAREPDEDFQEELLARYATVRRFLPKLLKHLDFDAGADQPPGQGVRRGHEVLQALDFLKAIERRRTDIDPREVPADLLSSAWHRRVFPKRGELAGTFNKSAYTVAAVERLRESLRRHEVFVPGLRKWGDPTAGLLKGAEWERARPRICDELNLSPQPGTDVERWAGTLDFAYRQLAAGLSGAEDGRNDWVRLAKDDNGKDHLVLTGLDRLDEPASLTALRADIDARMPIVDLPEALLEVHSWTGCLDHFTHVSGDAPSRKQDMITSIAAVLVSQAMNVGMRPMAAEGEPALALDRLYWVEQNYLRAATLTAANAALVEFHSGLELAKAWGGGELASADGLRFVVPVKTINAGPNTKYFGKGKGAKGVTYYNFTSDQFTGFHGIVIPGTPKDWYYILEGLLDQETSLKPTEITSDTAGASEIAFGIFRLLGWQFSPRLADVGSATLFRADPAAHYGSIDALVRSRVNIKLINDSWDDLLRVAGSLLTGAVKASELFRYFAGGGTPTPIGRALMELGKLDRSTYLASYYDDELLRRRVNTQLNRQESRHTLARRIFHGQKGELRQKYKEGQEDQLGALGFMTNVCILWNTVYTARALEEMRAEGKKISAADIARLSPLGFDHFNMLGRYSFSLPELVRDGQLRPLRTPPPVE</sequence>
<dbReference type="Pfam" id="PF13700">
    <property type="entry name" value="DUF4158"/>
    <property type="match status" value="1"/>
</dbReference>
<evidence type="ECO:0000259" key="5">
    <source>
        <dbReference type="Pfam" id="PF01526"/>
    </source>
</evidence>
<comment type="caution">
    <text evidence="7">The sequence shown here is derived from an EMBL/GenBank/DDBJ whole genome shotgun (WGS) entry which is preliminary data.</text>
</comment>
<feature type="domain" description="DUF4158" evidence="6">
    <location>
        <begin position="5"/>
        <end position="169"/>
    </location>
</feature>
<comment type="similarity">
    <text evidence="1">Belongs to the transposase 7 family.</text>
</comment>
<name>A0ABT1KCG5_9ACTN</name>
<keyword evidence="2" id="KW-0815">Transposition</keyword>
<evidence type="ECO:0000256" key="1">
    <source>
        <dbReference type="ARBA" id="ARBA00009402"/>
    </source>
</evidence>
<gene>
    <name evidence="7" type="ORF">HD595_007829</name>
</gene>
<dbReference type="InterPro" id="IPR025296">
    <property type="entry name" value="DUF4158"/>
</dbReference>
<dbReference type="EMBL" id="JAMZEC010000001">
    <property type="protein sequence ID" value="MCP2351707.1"/>
    <property type="molecule type" value="Genomic_DNA"/>
</dbReference>
<evidence type="ECO:0000259" key="6">
    <source>
        <dbReference type="Pfam" id="PF13700"/>
    </source>
</evidence>
<keyword evidence="4" id="KW-0233">DNA recombination</keyword>
<keyword evidence="8" id="KW-1185">Reference proteome</keyword>
<accession>A0ABT1KCG5</accession>
<keyword evidence="3" id="KW-0238">DNA-binding</keyword>
<evidence type="ECO:0000256" key="3">
    <source>
        <dbReference type="ARBA" id="ARBA00023125"/>
    </source>
</evidence>
<dbReference type="InterPro" id="IPR002513">
    <property type="entry name" value="Tn3_Tnp_DDE_dom"/>
</dbReference>